<feature type="region of interest" description="Disordered" evidence="2">
    <location>
        <begin position="84"/>
        <end position="143"/>
    </location>
</feature>
<dbReference type="AlphaFoldDB" id="A0A1X2IEB3"/>
<evidence type="ECO:0000313" key="4">
    <source>
        <dbReference type="EMBL" id="ORZ15074.1"/>
    </source>
</evidence>
<organism evidence="4 5">
    <name type="scientific">Absidia repens</name>
    <dbReference type="NCBI Taxonomy" id="90262"/>
    <lineage>
        <taxon>Eukaryota</taxon>
        <taxon>Fungi</taxon>
        <taxon>Fungi incertae sedis</taxon>
        <taxon>Mucoromycota</taxon>
        <taxon>Mucoromycotina</taxon>
        <taxon>Mucoromycetes</taxon>
        <taxon>Mucorales</taxon>
        <taxon>Cunninghamellaceae</taxon>
        <taxon>Absidia</taxon>
    </lineage>
</organism>
<proteinExistence type="inferred from homology"/>
<keyword evidence="5" id="KW-1185">Reference proteome</keyword>
<feature type="domain" description="UDENN" evidence="3">
    <location>
        <begin position="199"/>
        <end position="673"/>
    </location>
</feature>
<evidence type="ECO:0000256" key="2">
    <source>
        <dbReference type="SAM" id="MobiDB-lite"/>
    </source>
</evidence>
<feature type="compositionally biased region" description="Low complexity" evidence="2">
    <location>
        <begin position="25"/>
        <end position="35"/>
    </location>
</feature>
<dbReference type="GO" id="GO:0055037">
    <property type="term" value="C:recycling endosome"/>
    <property type="evidence" value="ECO:0007669"/>
    <property type="project" value="TreeGrafter"/>
</dbReference>
<sequence>MDSDFTCSPRVSSPLRHPHIDTTSLHRQNSRSSASSHHKSRHHEIEADISDSPVLSDYALRKHHSTSTLASDLQRWRLGISGSQPDLLESTSGNDSDLQPSTVSSPTASILSIPTQSSSPTQQSSLIPMPSTPTCKTSNFSSTSSSPAKETALLCTANSTAPPSSAVSSTLGQDITEHVDMNLLSLDPKDLAQFRKWMVGFCIVNFDLEIGQAMDYVYPPMELSTIEQKNICFSAFPDSNVFEVGDQVFAIRLRASNSLFAASGPTTTAGFLYGYVFFRQKKDASIRRGYFQKSLVLLSQHPFVGLFSRIISILGPAFFDAGQPMLEAAVMNVVNWHAPRMDGYILDLPFLGHLLEVELPQPRRPQLLETSTFDMNRMQPDIQIMASLPVGGLYFHFRDIFKDLWLLWELILLGEPIIVIAPDPGICSDSVISLVDLINPIPYCGDYRPYFTIQDSDFKGFVNKNQPPTNLILGVTNPFFNTAIGHWPHIVRVGRQQLRKPDGTLLPTHRSNNSNNKSHSHRMNRSSKPSLGSKSNVLYDFVQGVTSKRKGVVAKDRDLLRMMTEAAVRGHPADWLLNNILRHHFVDLTEKFLVPLNRYFKTLIPNEETSLGPDMKPPQLRPFQTDQFMKSLKEHGTPLPFKSTFKTRTSTTDPAKELYSQFLKCGNFATWLQQSTTVAQHHIDKHYLVKLCHVDPKRSLSGGAVKMIRDALDPSTSSASNLTSIMTNQQRERLESILKVVTTRD</sequence>
<dbReference type="OrthoDB" id="10265409at2759"/>
<feature type="region of interest" description="Disordered" evidence="2">
    <location>
        <begin position="501"/>
        <end position="532"/>
    </location>
</feature>
<protein>
    <recommendedName>
        <fullName evidence="3">UDENN domain-containing protein</fullName>
    </recommendedName>
</protein>
<gene>
    <name evidence="4" type="ORF">BCR42DRAFT_46741</name>
</gene>
<dbReference type="InterPro" id="IPR037516">
    <property type="entry name" value="Tripartite_DENN"/>
</dbReference>
<feature type="compositionally biased region" description="Polar residues" evidence="2">
    <location>
        <begin position="84"/>
        <end position="108"/>
    </location>
</feature>
<accession>A0A1X2IEB3</accession>
<dbReference type="EMBL" id="MCGE01000013">
    <property type="protein sequence ID" value="ORZ15074.1"/>
    <property type="molecule type" value="Genomic_DNA"/>
</dbReference>
<dbReference type="PANTHER" id="PTHR13677">
    <property type="entry name" value="LD41638P"/>
    <property type="match status" value="1"/>
</dbReference>
<dbReference type="InterPro" id="IPR024224">
    <property type="entry name" value="DENND6"/>
</dbReference>
<dbReference type="Proteomes" id="UP000193560">
    <property type="component" value="Unassembled WGS sequence"/>
</dbReference>
<evidence type="ECO:0000313" key="5">
    <source>
        <dbReference type="Proteomes" id="UP000193560"/>
    </source>
</evidence>
<dbReference type="PANTHER" id="PTHR13677:SF0">
    <property type="entry name" value="LD41638P"/>
    <property type="match status" value="1"/>
</dbReference>
<name>A0A1X2IEB3_9FUNG</name>
<feature type="compositionally biased region" description="Polar residues" evidence="2">
    <location>
        <begin position="1"/>
        <end position="11"/>
    </location>
</feature>
<evidence type="ECO:0000256" key="1">
    <source>
        <dbReference type="ARBA" id="ARBA00007159"/>
    </source>
</evidence>
<evidence type="ECO:0000259" key="3">
    <source>
        <dbReference type="PROSITE" id="PS50211"/>
    </source>
</evidence>
<feature type="compositionally biased region" description="Low complexity" evidence="2">
    <location>
        <begin position="109"/>
        <end position="128"/>
    </location>
</feature>
<comment type="similarity">
    <text evidence="1">Belongs to the DENND6 family.</text>
</comment>
<reference evidence="4 5" key="1">
    <citation type="submission" date="2016-07" db="EMBL/GenBank/DDBJ databases">
        <title>Pervasive Adenine N6-methylation of Active Genes in Fungi.</title>
        <authorList>
            <consortium name="DOE Joint Genome Institute"/>
            <person name="Mondo S.J."/>
            <person name="Dannebaum R.O."/>
            <person name="Kuo R.C."/>
            <person name="Labutti K."/>
            <person name="Haridas S."/>
            <person name="Kuo A."/>
            <person name="Salamov A."/>
            <person name="Ahrendt S.R."/>
            <person name="Lipzen A."/>
            <person name="Sullivan W."/>
            <person name="Andreopoulos W.B."/>
            <person name="Clum A."/>
            <person name="Lindquist E."/>
            <person name="Daum C."/>
            <person name="Ramamoorthy G.K."/>
            <person name="Gryganskyi A."/>
            <person name="Culley D."/>
            <person name="Magnuson J.K."/>
            <person name="James T.Y."/>
            <person name="O'Malley M.A."/>
            <person name="Stajich J.E."/>
            <person name="Spatafora J.W."/>
            <person name="Visel A."/>
            <person name="Grigoriev I.V."/>
        </authorList>
    </citation>
    <scope>NUCLEOTIDE SEQUENCE [LARGE SCALE GENOMIC DNA]</scope>
    <source>
        <strain evidence="4 5">NRRL 1336</strain>
    </source>
</reference>
<comment type="caution">
    <text evidence="4">The sequence shown here is derived from an EMBL/GenBank/DDBJ whole genome shotgun (WGS) entry which is preliminary data.</text>
</comment>
<dbReference type="GO" id="GO:0005085">
    <property type="term" value="F:guanyl-nucleotide exchange factor activity"/>
    <property type="evidence" value="ECO:0007669"/>
    <property type="project" value="InterPro"/>
</dbReference>
<dbReference type="PROSITE" id="PS50211">
    <property type="entry name" value="DENN"/>
    <property type="match status" value="1"/>
</dbReference>
<feature type="region of interest" description="Disordered" evidence="2">
    <location>
        <begin position="1"/>
        <end position="48"/>
    </location>
</feature>